<dbReference type="GO" id="GO:0008324">
    <property type="term" value="F:monoatomic cation transmembrane transporter activity"/>
    <property type="evidence" value="ECO:0007669"/>
    <property type="project" value="InterPro"/>
</dbReference>
<evidence type="ECO:0000256" key="4">
    <source>
        <dbReference type="ARBA" id="ARBA00022692"/>
    </source>
</evidence>
<dbReference type="AlphaFoldDB" id="A0A1B3B9B4"/>
<evidence type="ECO:0000256" key="3">
    <source>
        <dbReference type="ARBA" id="ARBA00022475"/>
    </source>
</evidence>
<comment type="similarity">
    <text evidence="2">Belongs to the CPA3 antiporters (TC 2.A.63) subunit E family.</text>
</comment>
<evidence type="ECO:0000256" key="5">
    <source>
        <dbReference type="ARBA" id="ARBA00022989"/>
    </source>
</evidence>
<gene>
    <name evidence="8" type="ORF">KS2013_646</name>
</gene>
<organism evidence="8 9">
    <name type="scientific">Kangiella sediminilitoris</name>
    <dbReference type="NCBI Taxonomy" id="1144748"/>
    <lineage>
        <taxon>Bacteria</taxon>
        <taxon>Pseudomonadati</taxon>
        <taxon>Pseudomonadota</taxon>
        <taxon>Gammaproteobacteria</taxon>
        <taxon>Kangiellales</taxon>
        <taxon>Kangiellaceae</taxon>
        <taxon>Kangiella</taxon>
    </lineage>
</organism>
<comment type="subcellular location">
    <subcellularLocation>
        <location evidence="1">Cell membrane</location>
        <topology evidence="1">Multi-pass membrane protein</topology>
    </subcellularLocation>
</comment>
<evidence type="ECO:0000256" key="2">
    <source>
        <dbReference type="ARBA" id="ARBA00006228"/>
    </source>
</evidence>
<evidence type="ECO:0000313" key="9">
    <source>
        <dbReference type="Proteomes" id="UP000094147"/>
    </source>
</evidence>
<dbReference type="PANTHER" id="PTHR34584">
    <property type="entry name" value="NA(+)/H(+) ANTIPORTER SUBUNIT E1"/>
    <property type="match status" value="1"/>
</dbReference>
<dbReference type="GO" id="GO:0005886">
    <property type="term" value="C:plasma membrane"/>
    <property type="evidence" value="ECO:0007669"/>
    <property type="project" value="UniProtKB-SubCell"/>
</dbReference>
<dbReference type="STRING" id="1144748.KS2013_646"/>
<name>A0A1B3B9B4_9GAMM</name>
<dbReference type="EMBL" id="CP012418">
    <property type="protein sequence ID" value="AOE49370.1"/>
    <property type="molecule type" value="Genomic_DNA"/>
</dbReference>
<keyword evidence="4 7" id="KW-0812">Transmembrane</keyword>
<accession>A0A1B3B9B4</accession>
<proteinExistence type="inferred from homology"/>
<protein>
    <submittedName>
        <fullName evidence="8">Cation transporter</fullName>
    </submittedName>
</protein>
<keyword evidence="9" id="KW-1185">Reference proteome</keyword>
<sequence>MKKKTSLRYIISLIVVLSLIWIGNSGFFNGLLLSLGVVSVAFVVFMAYRLNILDEESQPLHVSRRIVGYWFWLLKTLVESNITVIKRIWKGPKSLDPVVAKLPMSQDTDMGKAIYANSITLTPGTTTLDIEGDTMIVYALSYDAIKYLQGGEMDRRVKRLEE</sequence>
<dbReference type="Pfam" id="PF01899">
    <property type="entry name" value="MNHE"/>
    <property type="match status" value="1"/>
</dbReference>
<keyword evidence="6 7" id="KW-0472">Membrane</keyword>
<dbReference type="Proteomes" id="UP000094147">
    <property type="component" value="Chromosome"/>
</dbReference>
<evidence type="ECO:0000256" key="7">
    <source>
        <dbReference type="SAM" id="Phobius"/>
    </source>
</evidence>
<keyword evidence="3" id="KW-1003">Cell membrane</keyword>
<keyword evidence="5 7" id="KW-1133">Transmembrane helix</keyword>
<dbReference type="KEGG" id="ksd:KS2013_646"/>
<dbReference type="PANTHER" id="PTHR34584:SF1">
    <property type="entry name" value="NA(+)_H(+) ANTIPORTER SUBUNIT E1"/>
    <property type="match status" value="1"/>
</dbReference>
<dbReference type="RefSeq" id="WP_068989676.1">
    <property type="nucleotide sequence ID" value="NZ_CP012418.1"/>
</dbReference>
<reference evidence="9" key="1">
    <citation type="submission" date="2015-08" db="EMBL/GenBank/DDBJ databases">
        <authorList>
            <person name="Kim K.M."/>
        </authorList>
    </citation>
    <scope>NUCLEOTIDE SEQUENCE [LARGE SCALE GENOMIC DNA]</scope>
    <source>
        <strain evidence="9">KCTC 23892</strain>
    </source>
</reference>
<evidence type="ECO:0000256" key="1">
    <source>
        <dbReference type="ARBA" id="ARBA00004651"/>
    </source>
</evidence>
<evidence type="ECO:0000256" key="6">
    <source>
        <dbReference type="ARBA" id="ARBA00023136"/>
    </source>
</evidence>
<feature type="transmembrane region" description="Helical" evidence="7">
    <location>
        <begin position="7"/>
        <end position="24"/>
    </location>
</feature>
<feature type="transmembrane region" description="Helical" evidence="7">
    <location>
        <begin position="30"/>
        <end position="48"/>
    </location>
</feature>
<evidence type="ECO:0000313" key="8">
    <source>
        <dbReference type="EMBL" id="AOE49370.1"/>
    </source>
</evidence>
<dbReference type="InterPro" id="IPR002758">
    <property type="entry name" value="Cation_antiport_E"/>
</dbReference>
<dbReference type="OrthoDB" id="9807187at2"/>